<keyword evidence="2" id="KW-1185">Reference proteome</keyword>
<accession>A0ABZ2PQW4</accession>
<dbReference type="Proteomes" id="UP001432000">
    <property type="component" value="Chromosome"/>
</dbReference>
<protein>
    <submittedName>
        <fullName evidence="1">Uncharacterized protein</fullName>
    </submittedName>
</protein>
<reference evidence="1 2" key="1">
    <citation type="submission" date="2024-03" db="EMBL/GenBank/DDBJ databases">
        <title>Natural products discovery in diverse microorganisms through a two-stage MS feature dereplication strategy.</title>
        <authorList>
            <person name="Zhang R."/>
        </authorList>
    </citation>
    <scope>NUCLEOTIDE SEQUENCE [LARGE SCALE GENOMIC DNA]</scope>
    <source>
        <strain evidence="1 2">18930</strain>
    </source>
</reference>
<organism evidence="1 2">
    <name type="scientific">Rhodococcus sovatensis</name>
    <dbReference type="NCBI Taxonomy" id="1805840"/>
    <lineage>
        <taxon>Bacteria</taxon>
        <taxon>Bacillati</taxon>
        <taxon>Actinomycetota</taxon>
        <taxon>Actinomycetes</taxon>
        <taxon>Mycobacteriales</taxon>
        <taxon>Nocardiaceae</taxon>
        <taxon>Rhodococcus</taxon>
    </lineage>
</organism>
<dbReference type="RefSeq" id="WP_338889216.1">
    <property type="nucleotide sequence ID" value="NZ_CP147846.1"/>
</dbReference>
<dbReference type="EMBL" id="CP147846">
    <property type="protein sequence ID" value="WXG68796.1"/>
    <property type="molecule type" value="Genomic_DNA"/>
</dbReference>
<proteinExistence type="predicted"/>
<name>A0ABZ2PQW4_9NOCA</name>
<gene>
    <name evidence="1" type="ORF">WDS16_27055</name>
</gene>
<sequence length="61" mass="6476">MPGTTLDHRNADRLGHQQALWLLALGVGDVVLDMPTTATAMVDHCPAVDCGGRFSTTSVVR</sequence>
<evidence type="ECO:0000313" key="2">
    <source>
        <dbReference type="Proteomes" id="UP001432000"/>
    </source>
</evidence>
<evidence type="ECO:0000313" key="1">
    <source>
        <dbReference type="EMBL" id="WXG68796.1"/>
    </source>
</evidence>